<gene>
    <name evidence="2" type="ORF">PFISCL1PPCAC_232</name>
</gene>
<accession>A0AAV5URR3</accession>
<dbReference type="InterPro" id="IPR011024">
    <property type="entry name" value="G_crystallin-like"/>
</dbReference>
<comment type="caution">
    <text evidence="2">The sequence shown here is derived from an EMBL/GenBank/DDBJ whole genome shotgun (WGS) entry which is preliminary data.</text>
</comment>
<evidence type="ECO:0000256" key="1">
    <source>
        <dbReference type="SAM" id="SignalP"/>
    </source>
</evidence>
<keyword evidence="1" id="KW-0732">Signal</keyword>
<reference evidence="2" key="1">
    <citation type="submission" date="2023-10" db="EMBL/GenBank/DDBJ databases">
        <title>Genome assembly of Pristionchus species.</title>
        <authorList>
            <person name="Yoshida K."/>
            <person name="Sommer R.J."/>
        </authorList>
    </citation>
    <scope>NUCLEOTIDE SEQUENCE</scope>
    <source>
        <strain evidence="2">RS5133</strain>
    </source>
</reference>
<feature type="non-terminal residue" evidence="2">
    <location>
        <position position="1"/>
    </location>
</feature>
<protein>
    <submittedName>
        <fullName evidence="2">Uncharacterized protein</fullName>
    </submittedName>
</protein>
<dbReference type="Proteomes" id="UP001432322">
    <property type="component" value="Unassembled WGS sequence"/>
</dbReference>
<feature type="chain" id="PRO_5043910434" evidence="1">
    <location>
        <begin position="21"/>
        <end position="107"/>
    </location>
</feature>
<dbReference type="Gene3D" id="2.60.20.10">
    <property type="entry name" value="Crystallins"/>
    <property type="match status" value="1"/>
</dbReference>
<dbReference type="AlphaFoldDB" id="A0AAV5URR3"/>
<organism evidence="2 3">
    <name type="scientific">Pristionchus fissidentatus</name>
    <dbReference type="NCBI Taxonomy" id="1538716"/>
    <lineage>
        <taxon>Eukaryota</taxon>
        <taxon>Metazoa</taxon>
        <taxon>Ecdysozoa</taxon>
        <taxon>Nematoda</taxon>
        <taxon>Chromadorea</taxon>
        <taxon>Rhabditida</taxon>
        <taxon>Rhabditina</taxon>
        <taxon>Diplogasteromorpha</taxon>
        <taxon>Diplogasteroidea</taxon>
        <taxon>Neodiplogasteridae</taxon>
        <taxon>Pristionchus</taxon>
    </lineage>
</organism>
<keyword evidence="3" id="KW-1185">Reference proteome</keyword>
<feature type="signal peptide" evidence="1">
    <location>
        <begin position="1"/>
        <end position="20"/>
    </location>
</feature>
<evidence type="ECO:0000313" key="3">
    <source>
        <dbReference type="Proteomes" id="UP001432322"/>
    </source>
</evidence>
<evidence type="ECO:0000313" key="2">
    <source>
        <dbReference type="EMBL" id="GMT08935.1"/>
    </source>
</evidence>
<proteinExistence type="predicted"/>
<name>A0AAV5URR3_9BILA</name>
<dbReference type="SUPFAM" id="SSF49695">
    <property type="entry name" value="gamma-Crystallin-like"/>
    <property type="match status" value="1"/>
</dbReference>
<dbReference type="EMBL" id="BTSY01000001">
    <property type="protein sequence ID" value="GMT08935.1"/>
    <property type="molecule type" value="Genomic_DNA"/>
</dbReference>
<sequence length="107" mass="12283">LLNMHLSFFLLCFVATFAASYDVTLYTDVDWKGDTYDIEDDECYNIPHKYLKKDDGVSGIWTKGTCVYVYDRRDCKGSWIMMHSRSPHHGNLGKLGFNDRAMSIGPC</sequence>